<evidence type="ECO:0000313" key="3">
    <source>
        <dbReference type="Proteomes" id="UP000078540"/>
    </source>
</evidence>
<dbReference type="Proteomes" id="UP000078540">
    <property type="component" value="Unassembled WGS sequence"/>
</dbReference>
<protein>
    <submittedName>
        <fullName evidence="2">Uncharacterized protein</fullName>
    </submittedName>
</protein>
<feature type="compositionally biased region" description="Basic and acidic residues" evidence="1">
    <location>
        <begin position="12"/>
        <end position="38"/>
    </location>
</feature>
<sequence>MTHSERKAKRRLGGEIYDRRESGLEPHATEPDSLKEETVMGLKENDTEEDRDEEDRVSKEEKIIVWNKEIIESYTNTKVIKDEEDMDKGKRNNEEEVEDMWEELKQTVVNNIVKKKVKKKKKCIEYKDW</sequence>
<evidence type="ECO:0000256" key="1">
    <source>
        <dbReference type="SAM" id="MobiDB-lite"/>
    </source>
</evidence>
<reference evidence="2 3" key="1">
    <citation type="submission" date="2015-09" db="EMBL/GenBank/DDBJ databases">
        <title>Atta colombica WGS genome.</title>
        <authorList>
            <person name="Nygaard S."/>
            <person name="Hu H."/>
            <person name="Boomsma J."/>
            <person name="Zhang G."/>
        </authorList>
    </citation>
    <scope>NUCLEOTIDE SEQUENCE [LARGE SCALE GENOMIC DNA]</scope>
    <source>
        <strain evidence="2">Treedump-2</strain>
        <tissue evidence="2">Whole body</tissue>
    </source>
</reference>
<evidence type="ECO:0000313" key="2">
    <source>
        <dbReference type="EMBL" id="KYM81466.1"/>
    </source>
</evidence>
<feature type="region of interest" description="Disordered" evidence="1">
    <location>
        <begin position="1"/>
        <end position="56"/>
    </location>
</feature>
<dbReference type="EMBL" id="KQ976535">
    <property type="protein sequence ID" value="KYM81466.1"/>
    <property type="molecule type" value="Genomic_DNA"/>
</dbReference>
<organism evidence="2 3">
    <name type="scientific">Atta colombica</name>
    <dbReference type="NCBI Taxonomy" id="520822"/>
    <lineage>
        <taxon>Eukaryota</taxon>
        <taxon>Metazoa</taxon>
        <taxon>Ecdysozoa</taxon>
        <taxon>Arthropoda</taxon>
        <taxon>Hexapoda</taxon>
        <taxon>Insecta</taxon>
        <taxon>Pterygota</taxon>
        <taxon>Neoptera</taxon>
        <taxon>Endopterygota</taxon>
        <taxon>Hymenoptera</taxon>
        <taxon>Apocrita</taxon>
        <taxon>Aculeata</taxon>
        <taxon>Formicoidea</taxon>
        <taxon>Formicidae</taxon>
        <taxon>Myrmicinae</taxon>
        <taxon>Atta</taxon>
    </lineage>
</organism>
<accession>A0A151I2N3</accession>
<keyword evidence="3" id="KW-1185">Reference proteome</keyword>
<name>A0A151I2N3_9HYME</name>
<proteinExistence type="predicted"/>
<feature type="compositionally biased region" description="Basic residues" evidence="1">
    <location>
        <begin position="1"/>
        <end position="11"/>
    </location>
</feature>
<gene>
    <name evidence="2" type="ORF">ALC53_08091</name>
</gene>
<dbReference type="AlphaFoldDB" id="A0A151I2N3"/>